<feature type="binding site" evidence="5">
    <location>
        <position position="200"/>
    </location>
    <ligand>
        <name>Mg(2+)</name>
        <dbReference type="ChEBI" id="CHEBI:18420"/>
    </ligand>
</feature>
<dbReference type="UniPathway" id="UPA00232"/>
<keyword evidence="5" id="KW-0999">Mitochondrion inner membrane</keyword>
<comment type="subcellular location">
    <subcellularLocation>
        <location evidence="5">Mitochondrion inner membrane</location>
        <topology evidence="5">Peripheral membrane protein</topology>
        <orientation evidence="5">Matrix side</orientation>
    </subcellularLocation>
</comment>
<feature type="binding site" evidence="5">
    <location>
        <position position="148"/>
    </location>
    <ligand>
        <name>S-adenosyl-L-methionine</name>
        <dbReference type="ChEBI" id="CHEBI:59789"/>
    </ligand>
</feature>
<dbReference type="STRING" id="1344416.A0A139A4N8"/>
<dbReference type="GO" id="GO:0010420">
    <property type="term" value="F:polyprenyldihydroxybenzoate methyltransferase activity"/>
    <property type="evidence" value="ECO:0007669"/>
    <property type="project" value="UniProtKB-UniRule"/>
</dbReference>
<keyword evidence="3 5" id="KW-0831">Ubiquinone biosynthesis</keyword>
<dbReference type="CDD" id="cd02440">
    <property type="entry name" value="AdoMet_MTases"/>
    <property type="match status" value="1"/>
</dbReference>
<feature type="binding site" evidence="5">
    <location>
        <position position="199"/>
    </location>
    <ligand>
        <name>S-adenosyl-L-methionine</name>
        <dbReference type="ChEBI" id="CHEBI:59789"/>
    </ligand>
</feature>
<keyword evidence="2 5" id="KW-0808">Transferase</keyword>
<dbReference type="GO" id="GO:0120537">
    <property type="term" value="F:3-demethylubiquinone 3-O-methyltransferase activity"/>
    <property type="evidence" value="ECO:0007669"/>
    <property type="project" value="RHEA"/>
</dbReference>
<protein>
    <recommendedName>
        <fullName evidence="5">Ubiquinone biosynthesis O-methyltransferase, mitochondrial</fullName>
    </recommendedName>
    <alternativeName>
        <fullName evidence="5">3-demethylubiquinol 3-O-methyltransferase</fullName>
        <ecNumber evidence="5">2.1.1.64</ecNumber>
    </alternativeName>
    <alternativeName>
        <fullName evidence="5">3-demethylubiquinone 3-O-methyltransferase</fullName>
        <ecNumber evidence="5">2.1.1.-</ecNumber>
    </alternativeName>
    <alternativeName>
        <fullName evidence="5">Polyprenyldihydroxybenzoate methyltransferase</fullName>
        <ecNumber evidence="5">2.1.1.114</ecNumber>
    </alternativeName>
</protein>
<dbReference type="GO" id="GO:0032259">
    <property type="term" value="P:methylation"/>
    <property type="evidence" value="ECO:0007669"/>
    <property type="project" value="UniProtKB-KW"/>
</dbReference>
<proteinExistence type="inferred from homology"/>
<gene>
    <name evidence="5" type="primary">COQ3</name>
    <name evidence="6" type="ORF">M427DRAFT_102073</name>
</gene>
<evidence type="ECO:0000256" key="5">
    <source>
        <dbReference type="HAMAP-Rule" id="MF_03190"/>
    </source>
</evidence>
<dbReference type="SUPFAM" id="SSF53335">
    <property type="entry name" value="S-adenosyl-L-methionine-dependent methyltransferases"/>
    <property type="match status" value="1"/>
</dbReference>
<keyword evidence="1 5" id="KW-0489">Methyltransferase</keyword>
<name>A0A139A4N8_GONPJ</name>
<keyword evidence="6" id="KW-0830">Ubiquinone</keyword>
<comment type="catalytic activity">
    <reaction evidence="5">
        <text>a 3,4-dihydroxy-5-(all-trans-polyprenyl)benzoate + S-adenosyl-L-methionine = a 4-hydroxy-3-methoxy-5-(all-trans-polyprenyl)benzoate + S-adenosyl-L-homocysteine + H(+)</text>
        <dbReference type="Rhea" id="RHEA:44452"/>
        <dbReference type="Rhea" id="RHEA-COMP:10930"/>
        <dbReference type="Rhea" id="RHEA-COMP:10931"/>
        <dbReference type="ChEBI" id="CHEBI:15378"/>
        <dbReference type="ChEBI" id="CHEBI:57856"/>
        <dbReference type="ChEBI" id="CHEBI:59789"/>
        <dbReference type="ChEBI" id="CHEBI:64694"/>
        <dbReference type="ChEBI" id="CHEBI:84443"/>
        <dbReference type="EC" id="2.1.1.114"/>
    </reaction>
</comment>
<dbReference type="EC" id="2.1.1.-" evidence="5"/>
<accession>A0A139A4N8</accession>
<keyword evidence="7" id="KW-1185">Reference proteome</keyword>
<keyword evidence="5" id="KW-0479">Metal-binding</keyword>
<comment type="catalytic activity">
    <reaction evidence="5">
        <text>a 3-demethylubiquinone + S-adenosyl-L-methionine = a ubiquinone + S-adenosyl-L-homocysteine</text>
        <dbReference type="Rhea" id="RHEA:81215"/>
        <dbReference type="Rhea" id="RHEA-COMP:9565"/>
        <dbReference type="Rhea" id="RHEA-COMP:19654"/>
        <dbReference type="ChEBI" id="CHEBI:16389"/>
        <dbReference type="ChEBI" id="CHEBI:57856"/>
        <dbReference type="ChEBI" id="CHEBI:59789"/>
        <dbReference type="ChEBI" id="CHEBI:231825"/>
    </reaction>
</comment>
<feature type="binding site" evidence="5">
    <location>
        <position position="97"/>
    </location>
    <ligand>
        <name>S-adenosyl-L-methionine</name>
        <dbReference type="ChEBI" id="CHEBI:59789"/>
    </ligand>
</feature>
<dbReference type="EC" id="2.1.1.114" evidence="5"/>
<evidence type="ECO:0000256" key="4">
    <source>
        <dbReference type="ARBA" id="ARBA00022691"/>
    </source>
</evidence>
<sequence>MSRRLIRTLGTSFSARNIRKDALSTHFSPAPHLSPSESPANPYRLHTIVVPNPSPTPPQPPTSTIDPSEVAKFSRLAESWWDPDGPSRLLHLMNGARVGWIRETVTRNMPERLVGRGLEGVRVLDVGCGGGFLSEALARLGAHVVGVDAARENVQVATAHALKDPSLRRADGTCLIDYRNTTAESLLDQGEKFDVVCAMEILEHVADAAHFIQMCSGLLKPSSLLLVSTISRTPLSYLVTVLLAEHLLRFVEPGTHDYEKYCTPEELTGMMAKAGVMEVERRGVMWNPIAGRWEVGDGSAWTTGANYFMAGKSDELGV</sequence>
<evidence type="ECO:0000313" key="7">
    <source>
        <dbReference type="Proteomes" id="UP000070544"/>
    </source>
</evidence>
<keyword evidence="5" id="KW-0496">Mitochondrion</keyword>
<comment type="cofactor">
    <cofactor evidence="5">
        <name>Mg(2+)</name>
        <dbReference type="ChEBI" id="CHEBI:18420"/>
    </cofactor>
</comment>
<dbReference type="EMBL" id="KQ965797">
    <property type="protein sequence ID" value="KXS11741.1"/>
    <property type="molecule type" value="Genomic_DNA"/>
</dbReference>
<comment type="pathway">
    <text evidence="5">Cofactor biosynthesis; ubiquinone biosynthesis.</text>
</comment>
<comment type="subunit">
    <text evidence="5">Component of a multi-subunit COQ enzyme complex, composed of at least COQ3, COQ4, COQ5, COQ6, COQ7 and COQ9.</text>
</comment>
<comment type="catalytic activity">
    <reaction evidence="5">
        <text>a 3-demethylubiquinol + S-adenosyl-L-methionine = a ubiquinol + S-adenosyl-L-homocysteine + H(+)</text>
        <dbReference type="Rhea" id="RHEA:44380"/>
        <dbReference type="Rhea" id="RHEA-COMP:9566"/>
        <dbReference type="Rhea" id="RHEA-COMP:10914"/>
        <dbReference type="ChEBI" id="CHEBI:15378"/>
        <dbReference type="ChEBI" id="CHEBI:17976"/>
        <dbReference type="ChEBI" id="CHEBI:57856"/>
        <dbReference type="ChEBI" id="CHEBI:59789"/>
        <dbReference type="ChEBI" id="CHEBI:84422"/>
        <dbReference type="EC" id="2.1.1.64"/>
    </reaction>
</comment>
<evidence type="ECO:0000313" key="6">
    <source>
        <dbReference type="EMBL" id="KXS11741.1"/>
    </source>
</evidence>
<dbReference type="HAMAP" id="MF_00472">
    <property type="entry name" value="UbiG"/>
    <property type="match status" value="1"/>
</dbReference>
<dbReference type="PANTHER" id="PTHR43464:SF19">
    <property type="entry name" value="UBIQUINONE BIOSYNTHESIS O-METHYLTRANSFERASE, MITOCHONDRIAL"/>
    <property type="match status" value="1"/>
</dbReference>
<dbReference type="NCBIfam" id="TIGR01983">
    <property type="entry name" value="UbiG"/>
    <property type="match status" value="1"/>
</dbReference>
<dbReference type="GO" id="GO:0046872">
    <property type="term" value="F:metal ion binding"/>
    <property type="evidence" value="ECO:0007669"/>
    <property type="project" value="UniProtKB-KW"/>
</dbReference>
<dbReference type="GO" id="GO:0031314">
    <property type="term" value="C:extrinsic component of mitochondrial inner membrane"/>
    <property type="evidence" value="ECO:0007669"/>
    <property type="project" value="UniProtKB-UniRule"/>
</dbReference>
<evidence type="ECO:0000256" key="1">
    <source>
        <dbReference type="ARBA" id="ARBA00022603"/>
    </source>
</evidence>
<dbReference type="GO" id="GO:0061542">
    <property type="term" value="F:3-demethylubiquinol 3-O-methyltransferase activity"/>
    <property type="evidence" value="ECO:0007669"/>
    <property type="project" value="UniProtKB-UniRule"/>
</dbReference>
<dbReference type="InterPro" id="IPR010233">
    <property type="entry name" value="UbiG_MeTrfase"/>
</dbReference>
<dbReference type="OMA" id="LASRWWD"/>
<feature type="binding site" evidence="5">
    <location>
        <position position="127"/>
    </location>
    <ligand>
        <name>S-adenosyl-L-methionine</name>
        <dbReference type="ChEBI" id="CHEBI:59789"/>
    </ligand>
</feature>
<dbReference type="InterPro" id="IPR029063">
    <property type="entry name" value="SAM-dependent_MTases_sf"/>
</dbReference>
<dbReference type="EC" id="2.1.1.64" evidence="5"/>
<comment type="similarity">
    <text evidence="5">Belongs to the class I-like SAM-binding methyltransferase superfamily. UbiG/COQ3 family.</text>
</comment>
<organism evidence="6 7">
    <name type="scientific">Gonapodya prolifera (strain JEL478)</name>
    <name type="common">Monoblepharis prolifera</name>
    <dbReference type="NCBI Taxonomy" id="1344416"/>
    <lineage>
        <taxon>Eukaryota</taxon>
        <taxon>Fungi</taxon>
        <taxon>Fungi incertae sedis</taxon>
        <taxon>Chytridiomycota</taxon>
        <taxon>Chytridiomycota incertae sedis</taxon>
        <taxon>Monoblepharidomycetes</taxon>
        <taxon>Monoblepharidales</taxon>
        <taxon>Gonapodyaceae</taxon>
        <taxon>Gonapodya</taxon>
    </lineage>
</organism>
<keyword evidence="5" id="KW-0472">Membrane</keyword>
<dbReference type="PANTHER" id="PTHR43464">
    <property type="entry name" value="METHYLTRANSFERASE"/>
    <property type="match status" value="1"/>
</dbReference>
<evidence type="ECO:0000256" key="2">
    <source>
        <dbReference type="ARBA" id="ARBA00022679"/>
    </source>
</evidence>
<keyword evidence="4 5" id="KW-0949">S-adenosyl-L-methionine</keyword>
<feature type="binding site" evidence="5">
    <location>
        <position position="203"/>
    </location>
    <ligand>
        <name>Mg(2+)</name>
        <dbReference type="ChEBI" id="CHEBI:18420"/>
    </ligand>
</feature>
<dbReference type="Gene3D" id="3.40.50.150">
    <property type="entry name" value="Vaccinia Virus protein VP39"/>
    <property type="match status" value="1"/>
</dbReference>
<dbReference type="OrthoDB" id="3265906at2759"/>
<feature type="binding site" evidence="5">
    <location>
        <position position="204"/>
    </location>
    <ligand>
        <name>Mg(2+)</name>
        <dbReference type="ChEBI" id="CHEBI:18420"/>
    </ligand>
</feature>
<reference evidence="6 7" key="1">
    <citation type="journal article" date="2015" name="Genome Biol. Evol.">
        <title>Phylogenomic analyses indicate that early fungi evolved digesting cell walls of algal ancestors of land plants.</title>
        <authorList>
            <person name="Chang Y."/>
            <person name="Wang S."/>
            <person name="Sekimoto S."/>
            <person name="Aerts A.L."/>
            <person name="Choi C."/>
            <person name="Clum A."/>
            <person name="LaButti K.M."/>
            <person name="Lindquist E.A."/>
            <person name="Yee Ngan C."/>
            <person name="Ohm R.A."/>
            <person name="Salamov A.A."/>
            <person name="Grigoriev I.V."/>
            <person name="Spatafora J.W."/>
            <person name="Berbee M.L."/>
        </authorList>
    </citation>
    <scope>NUCLEOTIDE SEQUENCE [LARGE SCALE GENOMIC DNA]</scope>
    <source>
        <strain evidence="6 7">JEL478</strain>
    </source>
</reference>
<keyword evidence="5" id="KW-0460">Magnesium</keyword>
<comment type="function">
    <text evidence="5">O-methyltransferase required for two non-consecutive steps during ubiquinone biosynthesis. Catalyzes the 2 O-methylation of 3,4-dihydroxy-5-(all-trans-polyprenyl)benzoic acid into 4-hydroxy-3-methoxy-5-(all-trans-polyprenyl)benzoic acid. Also catalyzes the last step of ubiquinone biosynthesis by mediating methylation of 3-demethylubiquinone into ubiquinone. Also able to mediate the methylation of 3-demethylubiquinol into ubiquinol.</text>
</comment>
<evidence type="ECO:0000256" key="3">
    <source>
        <dbReference type="ARBA" id="ARBA00022688"/>
    </source>
</evidence>
<dbReference type="Pfam" id="PF13489">
    <property type="entry name" value="Methyltransf_23"/>
    <property type="match status" value="1"/>
</dbReference>
<dbReference type="Proteomes" id="UP000070544">
    <property type="component" value="Unassembled WGS sequence"/>
</dbReference>
<dbReference type="AlphaFoldDB" id="A0A139A4N8"/>